<feature type="domain" description="NLE" evidence="6">
    <location>
        <begin position="5"/>
        <end position="62"/>
    </location>
</feature>
<dbReference type="SUPFAM" id="SSF50978">
    <property type="entry name" value="WD40 repeat-like"/>
    <property type="match status" value="1"/>
</dbReference>
<feature type="repeat" description="WD" evidence="5">
    <location>
        <begin position="394"/>
        <end position="435"/>
    </location>
</feature>
<dbReference type="InterPro" id="IPR001680">
    <property type="entry name" value="WD40_rpt"/>
</dbReference>
<dbReference type="InterPro" id="IPR001632">
    <property type="entry name" value="WD40_G-protein_beta-like"/>
</dbReference>
<dbReference type="AlphaFoldDB" id="A0A4P9YIN9"/>
<evidence type="ECO:0000256" key="5">
    <source>
        <dbReference type="PROSITE-ProRule" id="PRU00221"/>
    </source>
</evidence>
<feature type="repeat" description="WD" evidence="5">
    <location>
        <begin position="436"/>
        <end position="466"/>
    </location>
</feature>
<accession>A0A4P9YIN9</accession>
<feature type="repeat" description="WD" evidence="5">
    <location>
        <begin position="184"/>
        <end position="230"/>
    </location>
</feature>
<dbReference type="InterPro" id="IPR020472">
    <property type="entry name" value="WD40_PAC1"/>
</dbReference>
<dbReference type="InterPro" id="IPR036322">
    <property type="entry name" value="WD40_repeat_dom_sf"/>
</dbReference>
<evidence type="ECO:0000256" key="2">
    <source>
        <dbReference type="ARBA" id="ARBA00022574"/>
    </source>
</evidence>
<dbReference type="InterPro" id="IPR012972">
    <property type="entry name" value="NLE"/>
</dbReference>
<dbReference type="EMBL" id="ML005403">
    <property type="protein sequence ID" value="RKP18651.1"/>
    <property type="molecule type" value="Genomic_DNA"/>
</dbReference>
<protein>
    <submittedName>
        <fullName evidence="7">WD40 repeat-like protein</fullName>
    </submittedName>
</protein>
<dbReference type="PRINTS" id="PR00319">
    <property type="entry name" value="GPROTEINB"/>
</dbReference>
<comment type="subcellular location">
    <subcellularLocation>
        <location evidence="1">Nucleus</location>
        <location evidence="1">Nucleolus</location>
    </subcellularLocation>
</comment>
<dbReference type="SMART" id="SM00320">
    <property type="entry name" value="WD40"/>
    <property type="match status" value="8"/>
</dbReference>
<proteinExistence type="predicted"/>
<evidence type="ECO:0000259" key="6">
    <source>
        <dbReference type="Pfam" id="PF08154"/>
    </source>
</evidence>
<evidence type="ECO:0000256" key="4">
    <source>
        <dbReference type="ARBA" id="ARBA00023242"/>
    </source>
</evidence>
<feature type="repeat" description="WD" evidence="5">
    <location>
        <begin position="352"/>
        <end position="393"/>
    </location>
</feature>
<evidence type="ECO:0000313" key="7">
    <source>
        <dbReference type="EMBL" id="RKP18651.1"/>
    </source>
</evidence>
<feature type="repeat" description="WD" evidence="5">
    <location>
        <begin position="141"/>
        <end position="173"/>
    </location>
</feature>
<name>A0A4P9YIN9_ROZAC</name>
<dbReference type="PROSITE" id="PS50294">
    <property type="entry name" value="WD_REPEATS_REGION"/>
    <property type="match status" value="7"/>
</dbReference>
<dbReference type="PANTHER" id="PTHR19848:SF0">
    <property type="entry name" value="NOTCHLESS PROTEIN HOMOLOG 1"/>
    <property type="match status" value="1"/>
</dbReference>
<evidence type="ECO:0000313" key="8">
    <source>
        <dbReference type="Proteomes" id="UP000281549"/>
    </source>
</evidence>
<gene>
    <name evidence="7" type="ORF">ROZALSC1DRAFT_14918</name>
</gene>
<dbReference type="GO" id="GO:0005730">
    <property type="term" value="C:nucleolus"/>
    <property type="evidence" value="ECO:0007669"/>
    <property type="project" value="UniProtKB-SubCell"/>
</dbReference>
<dbReference type="PROSITE" id="PS00678">
    <property type="entry name" value="WD_REPEATS_1"/>
    <property type="match status" value="3"/>
</dbReference>
<feature type="repeat" description="WD" evidence="5">
    <location>
        <begin position="231"/>
        <end position="271"/>
    </location>
</feature>
<dbReference type="Pfam" id="PF08154">
    <property type="entry name" value="NLE"/>
    <property type="match status" value="1"/>
</dbReference>
<dbReference type="PANTHER" id="PTHR19848">
    <property type="entry name" value="WD40 REPEAT PROTEIN"/>
    <property type="match status" value="1"/>
</dbReference>
<feature type="repeat" description="WD" evidence="5">
    <location>
        <begin position="99"/>
        <end position="140"/>
    </location>
</feature>
<dbReference type="GO" id="GO:0000027">
    <property type="term" value="P:ribosomal large subunit assembly"/>
    <property type="evidence" value="ECO:0007669"/>
    <property type="project" value="TreeGrafter"/>
</dbReference>
<sequence>MSPTIIAQFVDQTDSPLGGLINLPVDMGPEHLNMLINELLQNEDPMPYSFLVEEQELVNDIDADVLTKLNKSREEVIKIVYLPQAIFKVRAVTRCSSSMQGHTDAVLSVAFSPDGKKLASGSGDCSVRFWDLNTETPKITGTTHKNWVMCISWCPNGKQLASGSMDNTVQIWDGASGQIKGNPLRGHSKCVTSLSWEPMHRNAECFRLASSSKDGTVRIWDTRTGRCSIVLSQHTQPVMSVVWGGEGWIYTGSRDRTIKVWDDSTGSCVRTLKGHGHWVNTLALNNSFVLRTACFDHTDPVFNDTKSAHEAAKKRYNEAMEDLKDEILVSGSDDFSMFLWIPKKSESPIARLTGHQQAVNHVSFSPDGRLIASASFDKTVKLWNGSTGKFLTNLRNHVGAVYQVCWSSDSRMLLSASKDSTMKIWDLKKKKLMLDLPGHLDEVYTVDWSPSGDRVASGGKDKVLKM</sequence>
<dbReference type="InterPro" id="IPR015943">
    <property type="entry name" value="WD40/YVTN_repeat-like_dom_sf"/>
</dbReference>
<keyword evidence="3" id="KW-0677">Repeat</keyword>
<dbReference type="Proteomes" id="UP000281549">
    <property type="component" value="Unassembled WGS sequence"/>
</dbReference>
<dbReference type="PRINTS" id="PR00320">
    <property type="entry name" value="GPROTEINBRPT"/>
</dbReference>
<dbReference type="Gene3D" id="2.130.10.10">
    <property type="entry name" value="YVTN repeat-like/Quinoprotein amine dehydrogenase"/>
    <property type="match status" value="1"/>
</dbReference>
<dbReference type="FunFam" id="2.130.10.10:FF:000464">
    <property type="entry name" value="Ribosome assembly protein 4"/>
    <property type="match status" value="1"/>
</dbReference>
<evidence type="ECO:0000256" key="3">
    <source>
        <dbReference type="ARBA" id="ARBA00022737"/>
    </source>
</evidence>
<dbReference type="CDD" id="cd00200">
    <property type="entry name" value="WD40"/>
    <property type="match status" value="1"/>
</dbReference>
<dbReference type="PROSITE" id="PS50082">
    <property type="entry name" value="WD_REPEATS_2"/>
    <property type="match status" value="7"/>
</dbReference>
<organism evidence="7 8">
    <name type="scientific">Rozella allomycis (strain CSF55)</name>
    <dbReference type="NCBI Taxonomy" id="988480"/>
    <lineage>
        <taxon>Eukaryota</taxon>
        <taxon>Fungi</taxon>
        <taxon>Fungi incertae sedis</taxon>
        <taxon>Cryptomycota</taxon>
        <taxon>Cryptomycota incertae sedis</taxon>
        <taxon>Rozella</taxon>
    </lineage>
</organism>
<dbReference type="InterPro" id="IPR019775">
    <property type="entry name" value="WD40_repeat_CS"/>
</dbReference>
<evidence type="ECO:0000256" key="1">
    <source>
        <dbReference type="ARBA" id="ARBA00004604"/>
    </source>
</evidence>
<keyword evidence="4" id="KW-0539">Nucleus</keyword>
<dbReference type="Pfam" id="PF00400">
    <property type="entry name" value="WD40"/>
    <property type="match status" value="8"/>
</dbReference>
<reference evidence="8" key="1">
    <citation type="journal article" date="2018" name="Nat. Microbiol.">
        <title>Leveraging single-cell genomics to expand the fungal tree of life.</title>
        <authorList>
            <person name="Ahrendt S.R."/>
            <person name="Quandt C.A."/>
            <person name="Ciobanu D."/>
            <person name="Clum A."/>
            <person name="Salamov A."/>
            <person name="Andreopoulos B."/>
            <person name="Cheng J.F."/>
            <person name="Woyke T."/>
            <person name="Pelin A."/>
            <person name="Henrissat B."/>
            <person name="Reynolds N.K."/>
            <person name="Benny G.L."/>
            <person name="Smith M.E."/>
            <person name="James T.Y."/>
            <person name="Grigoriev I.V."/>
        </authorList>
    </citation>
    <scope>NUCLEOTIDE SEQUENCE [LARGE SCALE GENOMIC DNA]</scope>
    <source>
        <strain evidence="8">CSF55</strain>
    </source>
</reference>
<keyword evidence="2 5" id="KW-0853">WD repeat</keyword>